<dbReference type="AlphaFoldDB" id="A0A8T3A015"/>
<dbReference type="SUPFAM" id="SSF51197">
    <property type="entry name" value="Clavaminate synthase-like"/>
    <property type="match status" value="1"/>
</dbReference>
<proteinExistence type="inferred from homology"/>
<organism evidence="3 4">
    <name type="scientific">Dendrobium nobile</name>
    <name type="common">Orchid</name>
    <dbReference type="NCBI Taxonomy" id="94219"/>
    <lineage>
        <taxon>Eukaryota</taxon>
        <taxon>Viridiplantae</taxon>
        <taxon>Streptophyta</taxon>
        <taxon>Embryophyta</taxon>
        <taxon>Tracheophyta</taxon>
        <taxon>Spermatophyta</taxon>
        <taxon>Magnoliopsida</taxon>
        <taxon>Liliopsida</taxon>
        <taxon>Asparagales</taxon>
        <taxon>Orchidaceae</taxon>
        <taxon>Epidendroideae</taxon>
        <taxon>Malaxideae</taxon>
        <taxon>Dendrobiinae</taxon>
        <taxon>Dendrobium</taxon>
    </lineage>
</organism>
<dbReference type="InterPro" id="IPR003347">
    <property type="entry name" value="JmjC_dom"/>
</dbReference>
<feature type="domain" description="JmjC" evidence="2">
    <location>
        <begin position="139"/>
        <end position="306"/>
    </location>
</feature>
<name>A0A8T3A015_DENNO</name>
<dbReference type="Gene3D" id="2.60.120.10">
    <property type="entry name" value="Jelly Rolls"/>
    <property type="match status" value="1"/>
</dbReference>
<dbReference type="PROSITE" id="PS51184">
    <property type="entry name" value="JMJC"/>
    <property type="match status" value="1"/>
</dbReference>
<dbReference type="PANTHER" id="PTHR12461:SF99">
    <property type="entry name" value="BIFUNCTIONAL PEPTIDASE AND (3S)-LYSYL HYDROXYLASE JMJD7"/>
    <property type="match status" value="1"/>
</dbReference>
<dbReference type="OrthoDB" id="415358at2759"/>
<dbReference type="InterPro" id="IPR014710">
    <property type="entry name" value="RmlC-like_jellyroll"/>
</dbReference>
<keyword evidence="4" id="KW-1185">Reference proteome</keyword>
<comment type="caution">
    <text evidence="3">The sequence shown here is derived from an EMBL/GenBank/DDBJ whole genome shotgun (WGS) entry which is preliminary data.</text>
</comment>
<dbReference type="SMART" id="SM00558">
    <property type="entry name" value="JmjC"/>
    <property type="match status" value="1"/>
</dbReference>
<dbReference type="Pfam" id="PF13621">
    <property type="entry name" value="Cupin_8"/>
    <property type="match status" value="1"/>
</dbReference>
<reference evidence="3" key="1">
    <citation type="journal article" date="2022" name="Front. Genet.">
        <title>Chromosome-Scale Assembly of the Dendrobium nobile Genome Provides Insights Into the Molecular Mechanism of the Biosynthesis of the Medicinal Active Ingredient of Dendrobium.</title>
        <authorList>
            <person name="Xu Q."/>
            <person name="Niu S.-C."/>
            <person name="Li K.-L."/>
            <person name="Zheng P.-J."/>
            <person name="Zhang X.-J."/>
            <person name="Jia Y."/>
            <person name="Liu Y."/>
            <person name="Niu Y.-X."/>
            <person name="Yu L.-H."/>
            <person name="Chen D.-F."/>
            <person name="Zhang G.-Q."/>
        </authorList>
    </citation>
    <scope>NUCLEOTIDE SEQUENCE</scope>
    <source>
        <tissue evidence="3">Leaf</tissue>
    </source>
</reference>
<evidence type="ECO:0000313" key="4">
    <source>
        <dbReference type="Proteomes" id="UP000829196"/>
    </source>
</evidence>
<dbReference type="PANTHER" id="PTHR12461">
    <property type="entry name" value="HYPOXIA-INDUCIBLE FACTOR 1 ALPHA INHIBITOR-RELATED"/>
    <property type="match status" value="1"/>
</dbReference>
<protein>
    <recommendedName>
        <fullName evidence="2">JmjC domain-containing protein</fullName>
    </recommendedName>
</protein>
<evidence type="ECO:0000313" key="3">
    <source>
        <dbReference type="EMBL" id="KAI0485913.1"/>
    </source>
</evidence>
<dbReference type="SMR" id="A0A8T3A015"/>
<dbReference type="Proteomes" id="UP000829196">
    <property type="component" value="Unassembled WGS sequence"/>
</dbReference>
<dbReference type="EMBL" id="JAGYWB010000051">
    <property type="protein sequence ID" value="KAI0485913.1"/>
    <property type="molecule type" value="Genomic_DNA"/>
</dbReference>
<dbReference type="InterPro" id="IPR041667">
    <property type="entry name" value="Cupin_8"/>
</dbReference>
<comment type="similarity">
    <text evidence="1">Belongs to the JARID1 histone demethylase family.</text>
</comment>
<evidence type="ECO:0000256" key="1">
    <source>
        <dbReference type="ARBA" id="ARBA00006801"/>
    </source>
</evidence>
<gene>
    <name evidence="3" type="ORF">KFK09_029432</name>
</gene>
<accession>A0A8T3A015</accession>
<sequence length="306" mass="34223">MSDDTAGLERALASLLENYNELNASYIDELDQEPTPLQFMRYVARNRPFIIRGGANNWPAYQRWNARYLVETLGDSPVNVASTPNGLADAVLSQDGKQIFVEPLEQTEPFADAFKSITARGRGEIDGPVKYCQTQNDNLRGEYLALMADVPASIAFAHVALDRKPDAVNFWLGDGASTTALHRDNYENIYAQIRGKKHFLLMAPVIAPCVEERSLPLARYENCGDGGDEKADYGMKAVVQQPVQYVPVPTWDPLKHSKPPNSLGEHLTTYKVDLEEGDMMYLPAMWYHHVRQTGGSEGFSCSVNYW</sequence>
<evidence type="ECO:0000259" key="2">
    <source>
        <dbReference type="PROSITE" id="PS51184"/>
    </source>
</evidence>